<dbReference type="OrthoDB" id="5979581at2759"/>
<proteinExistence type="predicted"/>
<dbReference type="Gene3D" id="3.30.200.20">
    <property type="entry name" value="Phosphorylase Kinase, domain 1"/>
    <property type="match status" value="1"/>
</dbReference>
<gene>
    <name evidence="1" type="ORF">M422DRAFT_117119</name>
</gene>
<keyword evidence="2" id="KW-1185">Reference proteome</keyword>
<protein>
    <recommendedName>
        <fullName evidence="3">Protein kinase domain-containing protein</fullName>
    </recommendedName>
</protein>
<dbReference type="HOGENOM" id="CLU_174236_0_0_1"/>
<evidence type="ECO:0008006" key="3">
    <source>
        <dbReference type="Google" id="ProtNLM"/>
    </source>
</evidence>
<sequence length="58" mass="6815">PRKFSMTGFFTIDSSQLVEEETLPWYKLKKFYLVRIGQVFNSRYKVVGKLGYGAYITI</sequence>
<feature type="non-terminal residue" evidence="1">
    <location>
        <position position="58"/>
    </location>
</feature>
<name>A0A0C9V4C0_SPHS4</name>
<dbReference type="EMBL" id="KN837228">
    <property type="protein sequence ID" value="KIJ32325.1"/>
    <property type="molecule type" value="Genomic_DNA"/>
</dbReference>
<dbReference type="Proteomes" id="UP000054279">
    <property type="component" value="Unassembled WGS sequence"/>
</dbReference>
<feature type="non-terminal residue" evidence="1">
    <location>
        <position position="1"/>
    </location>
</feature>
<accession>A0A0C9V4C0</accession>
<dbReference type="AlphaFoldDB" id="A0A0C9V4C0"/>
<organism evidence="1 2">
    <name type="scientific">Sphaerobolus stellatus (strain SS14)</name>
    <dbReference type="NCBI Taxonomy" id="990650"/>
    <lineage>
        <taxon>Eukaryota</taxon>
        <taxon>Fungi</taxon>
        <taxon>Dikarya</taxon>
        <taxon>Basidiomycota</taxon>
        <taxon>Agaricomycotina</taxon>
        <taxon>Agaricomycetes</taxon>
        <taxon>Phallomycetidae</taxon>
        <taxon>Geastrales</taxon>
        <taxon>Sphaerobolaceae</taxon>
        <taxon>Sphaerobolus</taxon>
    </lineage>
</organism>
<reference evidence="1 2" key="1">
    <citation type="submission" date="2014-06" db="EMBL/GenBank/DDBJ databases">
        <title>Evolutionary Origins and Diversification of the Mycorrhizal Mutualists.</title>
        <authorList>
            <consortium name="DOE Joint Genome Institute"/>
            <consortium name="Mycorrhizal Genomics Consortium"/>
            <person name="Kohler A."/>
            <person name="Kuo A."/>
            <person name="Nagy L.G."/>
            <person name="Floudas D."/>
            <person name="Copeland A."/>
            <person name="Barry K.W."/>
            <person name="Cichocki N."/>
            <person name="Veneault-Fourrey C."/>
            <person name="LaButti K."/>
            <person name="Lindquist E.A."/>
            <person name="Lipzen A."/>
            <person name="Lundell T."/>
            <person name="Morin E."/>
            <person name="Murat C."/>
            <person name="Riley R."/>
            <person name="Ohm R."/>
            <person name="Sun H."/>
            <person name="Tunlid A."/>
            <person name="Henrissat B."/>
            <person name="Grigoriev I.V."/>
            <person name="Hibbett D.S."/>
            <person name="Martin F."/>
        </authorList>
    </citation>
    <scope>NUCLEOTIDE SEQUENCE [LARGE SCALE GENOMIC DNA]</scope>
    <source>
        <strain evidence="1 2">SS14</strain>
    </source>
</reference>
<evidence type="ECO:0000313" key="1">
    <source>
        <dbReference type="EMBL" id="KIJ32325.1"/>
    </source>
</evidence>
<evidence type="ECO:0000313" key="2">
    <source>
        <dbReference type="Proteomes" id="UP000054279"/>
    </source>
</evidence>